<evidence type="ECO:0000256" key="9">
    <source>
        <dbReference type="ARBA" id="ARBA00023065"/>
    </source>
</evidence>
<dbReference type="Ensembl" id="ENSLOCT00000011363.1">
    <property type="protein sequence ID" value="ENSLOCP00000011348.1"/>
    <property type="gene ID" value="ENSLOCG00000009301.1"/>
</dbReference>
<evidence type="ECO:0000256" key="10">
    <source>
        <dbReference type="ARBA" id="ARBA00023136"/>
    </source>
</evidence>
<dbReference type="AlphaFoldDB" id="W5MSI9"/>
<dbReference type="PANTHER" id="PTHR11003">
    <property type="entry name" value="POTASSIUM CHANNEL, SUBFAMILY K"/>
    <property type="match status" value="1"/>
</dbReference>
<evidence type="ECO:0000313" key="15">
    <source>
        <dbReference type="Ensembl" id="ENSLOCP00000011348.1"/>
    </source>
</evidence>
<feature type="transmembrane region" description="Helical" evidence="13">
    <location>
        <begin position="132"/>
        <end position="156"/>
    </location>
</feature>
<evidence type="ECO:0000256" key="3">
    <source>
        <dbReference type="ARBA" id="ARBA00022448"/>
    </source>
</evidence>
<dbReference type="GO" id="GO:0071805">
    <property type="term" value="P:potassium ion transmembrane transport"/>
    <property type="evidence" value="ECO:0000318"/>
    <property type="project" value="GO_Central"/>
</dbReference>
<reference evidence="15" key="3">
    <citation type="submission" date="2025-09" db="UniProtKB">
        <authorList>
            <consortium name="Ensembl"/>
        </authorList>
    </citation>
    <scope>IDENTIFICATION</scope>
</reference>
<keyword evidence="6" id="KW-0631">Potassium channel</keyword>
<feature type="domain" description="Potassium channel" evidence="14">
    <location>
        <begin position="95"/>
        <end position="154"/>
    </location>
</feature>
<dbReference type="GO" id="GO:0015271">
    <property type="term" value="F:outward rectifier potassium channel activity"/>
    <property type="evidence" value="ECO:0000318"/>
    <property type="project" value="GO_Central"/>
</dbReference>
<keyword evidence="8 13" id="KW-1133">Transmembrane helix</keyword>
<dbReference type="PANTHER" id="PTHR11003:SF350">
    <property type="entry name" value="POTASSIUM CHANNEL DOMAIN-CONTAINING PROTEIN"/>
    <property type="match status" value="1"/>
</dbReference>
<dbReference type="GO" id="GO:0022841">
    <property type="term" value="F:potassium ion leak channel activity"/>
    <property type="evidence" value="ECO:0000318"/>
    <property type="project" value="GO_Central"/>
</dbReference>
<keyword evidence="4" id="KW-0633">Potassium transport</keyword>
<feature type="domain" description="Potassium channel" evidence="14">
    <location>
        <begin position="183"/>
        <end position="262"/>
    </location>
</feature>
<reference evidence="15" key="2">
    <citation type="submission" date="2025-08" db="UniProtKB">
        <authorList>
            <consortium name="Ensembl"/>
        </authorList>
    </citation>
    <scope>IDENTIFICATION</scope>
</reference>
<feature type="transmembrane region" description="Helical" evidence="13">
    <location>
        <begin position="21"/>
        <end position="44"/>
    </location>
</feature>
<dbReference type="STRING" id="7918.ENSLOCP00000011348"/>
<evidence type="ECO:0000256" key="6">
    <source>
        <dbReference type="ARBA" id="ARBA00022826"/>
    </source>
</evidence>
<keyword evidence="9 12" id="KW-0406">Ion transport</keyword>
<evidence type="ECO:0000256" key="8">
    <source>
        <dbReference type="ARBA" id="ARBA00022989"/>
    </source>
</evidence>
<dbReference type="PRINTS" id="PR01333">
    <property type="entry name" value="2POREKCHANEL"/>
</dbReference>
<dbReference type="OMA" id="GDAMKME"/>
<keyword evidence="10 13" id="KW-0472">Membrane</keyword>
<dbReference type="EMBL" id="AHAT01003875">
    <property type="status" value="NOT_ANNOTATED_CDS"/>
    <property type="molecule type" value="Genomic_DNA"/>
</dbReference>
<comment type="subcellular location">
    <subcellularLocation>
        <location evidence="1">Membrane</location>
        <topology evidence="1">Multi-pass membrane protein</topology>
    </subcellularLocation>
</comment>
<dbReference type="PRINTS" id="PR01095">
    <property type="entry name" value="TASKCHANNEL"/>
</dbReference>
<dbReference type="InterPro" id="IPR013099">
    <property type="entry name" value="K_chnl_dom"/>
</dbReference>
<evidence type="ECO:0000256" key="4">
    <source>
        <dbReference type="ARBA" id="ARBA00022538"/>
    </source>
</evidence>
<keyword evidence="3 12" id="KW-0813">Transport</keyword>
<dbReference type="eggNOG" id="KOG1418">
    <property type="taxonomic scope" value="Eukaryota"/>
</dbReference>
<keyword evidence="7" id="KW-0630">Potassium</keyword>
<dbReference type="GeneTree" id="ENSGT00940000164048"/>
<dbReference type="InterPro" id="IPR003280">
    <property type="entry name" value="2pore_dom_K_chnl"/>
</dbReference>
<dbReference type="InParanoid" id="W5MSI9"/>
<name>W5MSI9_LEPOC</name>
<dbReference type="SUPFAM" id="SSF81324">
    <property type="entry name" value="Voltage-gated potassium channels"/>
    <property type="match status" value="2"/>
</dbReference>
<evidence type="ECO:0000256" key="11">
    <source>
        <dbReference type="ARBA" id="ARBA00023303"/>
    </source>
</evidence>
<feature type="transmembrane region" description="Helical" evidence="13">
    <location>
        <begin position="210"/>
        <end position="228"/>
    </location>
</feature>
<proteinExistence type="inferred from homology"/>
<evidence type="ECO:0000256" key="2">
    <source>
        <dbReference type="ARBA" id="ARBA00006666"/>
    </source>
</evidence>
<dbReference type="Proteomes" id="UP000018468">
    <property type="component" value="Linkage group LG7"/>
</dbReference>
<feature type="transmembrane region" description="Helical" evidence="13">
    <location>
        <begin position="240"/>
        <end position="262"/>
    </location>
</feature>
<evidence type="ECO:0000259" key="14">
    <source>
        <dbReference type="Pfam" id="PF07885"/>
    </source>
</evidence>
<dbReference type="InterPro" id="IPR003092">
    <property type="entry name" value="2pore_dom_K_chnl_TASK"/>
</dbReference>
<evidence type="ECO:0000256" key="5">
    <source>
        <dbReference type="ARBA" id="ARBA00022692"/>
    </source>
</evidence>
<evidence type="ECO:0000256" key="13">
    <source>
        <dbReference type="SAM" id="Phobius"/>
    </source>
</evidence>
<organism evidence="15 16">
    <name type="scientific">Lepisosteus oculatus</name>
    <name type="common">Spotted gar</name>
    <dbReference type="NCBI Taxonomy" id="7918"/>
    <lineage>
        <taxon>Eukaryota</taxon>
        <taxon>Metazoa</taxon>
        <taxon>Chordata</taxon>
        <taxon>Craniata</taxon>
        <taxon>Vertebrata</taxon>
        <taxon>Euteleostomi</taxon>
        <taxon>Actinopterygii</taxon>
        <taxon>Neopterygii</taxon>
        <taxon>Holostei</taxon>
        <taxon>Semionotiformes</taxon>
        <taxon>Lepisosteidae</taxon>
        <taxon>Lepisosteus</taxon>
    </lineage>
</organism>
<keyword evidence="11 12" id="KW-0407">Ion channel</keyword>
<dbReference type="HOGENOM" id="CLU_022504_1_0_1"/>
<feature type="transmembrane region" description="Helical" evidence="13">
    <location>
        <begin position="176"/>
        <end position="198"/>
    </location>
</feature>
<evidence type="ECO:0000256" key="12">
    <source>
        <dbReference type="RuleBase" id="RU003857"/>
    </source>
</evidence>
<accession>W5MSI9</accession>
<comment type="similarity">
    <text evidence="2 12">Belongs to the two pore domain potassium channel (TC 1.A.1.8) family.</text>
</comment>
<evidence type="ECO:0000256" key="7">
    <source>
        <dbReference type="ARBA" id="ARBA00022958"/>
    </source>
</evidence>
<dbReference type="Pfam" id="PF07885">
    <property type="entry name" value="Ion_trans_2"/>
    <property type="match status" value="2"/>
</dbReference>
<dbReference type="GO" id="GO:0005886">
    <property type="term" value="C:plasma membrane"/>
    <property type="evidence" value="ECO:0000318"/>
    <property type="project" value="GO_Central"/>
</dbReference>
<keyword evidence="5 12" id="KW-0812">Transmembrane</keyword>
<keyword evidence="16" id="KW-1185">Reference proteome</keyword>
<protein>
    <recommendedName>
        <fullName evidence="14">Potassium channel domain-containing protein</fullName>
    </recommendedName>
</protein>
<dbReference type="Bgee" id="ENSLOCG00000009301">
    <property type="expression patterns" value="Expressed in bone element and 13 other cell types or tissues"/>
</dbReference>
<dbReference type="FunFam" id="1.10.287.70:FF:000110">
    <property type="entry name" value="Potassium channel subfamily K member"/>
    <property type="match status" value="1"/>
</dbReference>
<reference evidence="16" key="1">
    <citation type="submission" date="2011-12" db="EMBL/GenBank/DDBJ databases">
        <title>The Draft Genome of Lepisosteus oculatus.</title>
        <authorList>
            <consortium name="The Broad Institute Genome Assembly &amp; Analysis Group"/>
            <consortium name="Computational R&amp;D Group"/>
            <consortium name="and Sequencing Platform"/>
            <person name="Di Palma F."/>
            <person name="Alfoldi J."/>
            <person name="Johnson J."/>
            <person name="Berlin A."/>
            <person name="Gnerre S."/>
            <person name="Jaffe D."/>
            <person name="MacCallum I."/>
            <person name="Young S."/>
            <person name="Walker B.J."/>
            <person name="Lander E.S."/>
            <person name="Lindblad-Toh K."/>
        </authorList>
    </citation>
    <scope>NUCLEOTIDE SEQUENCE [LARGE SCALE GENOMIC DNA]</scope>
</reference>
<evidence type="ECO:0000256" key="1">
    <source>
        <dbReference type="ARBA" id="ARBA00004141"/>
    </source>
</evidence>
<sequence length="263" mass="29839">QYLAVQRGLSSFRLEMSSRCARTVLMIIGYLAYLLMGAAVFQALEQHSEEEMRKEMYLQKLLFLKNYTCLTKEAVETFVEVMTAAVKSGVNPVGNGSNWDFSSSFFFVGSVITTIGYGYLAPRTAGGQMFCVLFAMFGIPLNLIVLNHVGKILSSWTEKLGTRLYNRGMDEKRVKVFTIVFFLVVGIILFLALPPFVFSLTEKWSYREGVYYAFITLSTIGFGDYVVGINTAKPYYRCLVAFWILFGMAWLALLFNLLTTFYK</sequence>
<evidence type="ECO:0000313" key="16">
    <source>
        <dbReference type="Proteomes" id="UP000018468"/>
    </source>
</evidence>
<dbReference type="Gene3D" id="1.10.287.70">
    <property type="match status" value="1"/>
</dbReference>
<feature type="transmembrane region" description="Helical" evidence="13">
    <location>
        <begin position="101"/>
        <end position="120"/>
    </location>
</feature>